<proteinExistence type="predicted"/>
<dbReference type="PANTHER" id="PTHR33434:SF4">
    <property type="entry name" value="PHOSPHATASE PROTEIN"/>
    <property type="match status" value="1"/>
</dbReference>
<evidence type="ECO:0000313" key="3">
    <source>
        <dbReference type="EMBL" id="SNW01791.1"/>
    </source>
</evidence>
<dbReference type="InterPro" id="IPR050270">
    <property type="entry name" value="DegV_domain_contain"/>
</dbReference>
<keyword evidence="3" id="KW-0418">Kinase</keyword>
<gene>
    <name evidence="2" type="ORF">GCM10007183_01170</name>
    <name evidence="3" type="ORF">SAMEA4412661_00835</name>
</gene>
<dbReference type="EMBL" id="BMCB01000001">
    <property type="protein sequence ID" value="GGA80838.1"/>
    <property type="molecule type" value="Genomic_DNA"/>
</dbReference>
<reference evidence="2" key="4">
    <citation type="submission" date="2024-05" db="EMBL/GenBank/DDBJ databases">
        <authorList>
            <person name="Sun Q."/>
            <person name="Sedlacek I."/>
        </authorList>
    </citation>
    <scope>NUCLEOTIDE SEQUENCE</scope>
    <source>
        <strain evidence="2">CCM 4175</strain>
    </source>
</reference>
<dbReference type="GO" id="GO:0004371">
    <property type="term" value="F:glycerone kinase activity"/>
    <property type="evidence" value="ECO:0007669"/>
    <property type="project" value="InterPro"/>
</dbReference>
<dbReference type="InterPro" id="IPR033470">
    <property type="entry name" value="FakA-like_C"/>
</dbReference>
<reference evidence="2" key="1">
    <citation type="journal article" date="2014" name="Int. J. Syst. Evol. Microbiol.">
        <title>Complete genome of a new Firmicutes species belonging to the dominant human colonic microbiota ('Ruminococcus bicirculans') reveals two chromosomes and a selective capacity to utilize plant glucans.</title>
        <authorList>
            <consortium name="NISC Comparative Sequencing Program"/>
            <person name="Wegmann U."/>
            <person name="Louis P."/>
            <person name="Goesmann A."/>
            <person name="Henrissat B."/>
            <person name="Duncan S.H."/>
            <person name="Flint H.J."/>
        </authorList>
    </citation>
    <scope>NUCLEOTIDE SEQUENCE</scope>
    <source>
        <strain evidence="2">CCM 4175</strain>
    </source>
</reference>
<name>A0A240C117_9STAP</name>
<dbReference type="AlphaFoldDB" id="A0A240C117"/>
<reference evidence="3 4" key="2">
    <citation type="submission" date="2017-06" db="EMBL/GenBank/DDBJ databases">
        <authorList>
            <consortium name="Pathogen Informatics"/>
        </authorList>
    </citation>
    <scope>NUCLEOTIDE SEQUENCE [LARGE SCALE GENOMIC DNA]</scope>
    <source>
        <strain evidence="3 4">NCTC13833</strain>
    </source>
</reference>
<dbReference type="PROSITE" id="PS51480">
    <property type="entry name" value="DHAL"/>
    <property type="match status" value="1"/>
</dbReference>
<protein>
    <submittedName>
        <fullName evidence="3">Glycerone kinase protein</fullName>
    </submittedName>
</protein>
<organism evidence="3 4">
    <name type="scientific">Staphylococcus muscae</name>
    <dbReference type="NCBI Taxonomy" id="1294"/>
    <lineage>
        <taxon>Bacteria</taxon>
        <taxon>Bacillati</taxon>
        <taxon>Bacillota</taxon>
        <taxon>Bacilli</taxon>
        <taxon>Bacillales</taxon>
        <taxon>Staphylococcaceae</taxon>
        <taxon>Staphylococcus</taxon>
    </lineage>
</organism>
<evidence type="ECO:0000313" key="2">
    <source>
        <dbReference type="EMBL" id="GGA80838.1"/>
    </source>
</evidence>
<dbReference type="InterPro" id="IPR048394">
    <property type="entry name" value="FakA-like_M"/>
</dbReference>
<accession>A0A240C117</accession>
<evidence type="ECO:0000313" key="5">
    <source>
        <dbReference type="Proteomes" id="UP000652995"/>
    </source>
</evidence>
<dbReference type="PANTHER" id="PTHR33434">
    <property type="entry name" value="DEGV DOMAIN-CONTAINING PROTEIN DR_1986-RELATED"/>
    <property type="match status" value="1"/>
</dbReference>
<dbReference type="Pfam" id="PF13684">
    <property type="entry name" value="FakA-like_C"/>
    <property type="match status" value="1"/>
</dbReference>
<dbReference type="GO" id="GO:0006071">
    <property type="term" value="P:glycerol metabolic process"/>
    <property type="evidence" value="ECO:0007669"/>
    <property type="project" value="InterPro"/>
</dbReference>
<dbReference type="EMBL" id="LT906464">
    <property type="protein sequence ID" value="SNW01791.1"/>
    <property type="molecule type" value="Genomic_DNA"/>
</dbReference>
<dbReference type="KEGG" id="smus:C7J88_00955"/>
<dbReference type="RefSeq" id="WP_095116304.1">
    <property type="nucleotide sequence ID" value="NZ_BMCB01000001.1"/>
</dbReference>
<dbReference type="InterPro" id="IPR004007">
    <property type="entry name" value="DhaL_dom"/>
</dbReference>
<dbReference type="Pfam" id="PF02734">
    <property type="entry name" value="Dak2"/>
    <property type="match status" value="1"/>
</dbReference>
<reference evidence="5" key="3">
    <citation type="journal article" date="2019" name="Int. J. Syst. Evol. Microbiol.">
        <title>The Global Catalogue of Microorganisms (GCM) 10K type strain sequencing project: providing services to taxonomists for standard genome sequencing and annotation.</title>
        <authorList>
            <consortium name="The Broad Institute Genomics Platform"/>
            <consortium name="The Broad Institute Genome Sequencing Center for Infectious Disease"/>
            <person name="Wu L."/>
            <person name="Ma J."/>
        </authorList>
    </citation>
    <scope>NUCLEOTIDE SEQUENCE [LARGE SCALE GENOMIC DNA]</scope>
    <source>
        <strain evidence="5">CCM 4175</strain>
    </source>
</reference>
<dbReference type="Proteomes" id="UP000243706">
    <property type="component" value="Chromosome 1"/>
</dbReference>
<dbReference type="Proteomes" id="UP000652995">
    <property type="component" value="Unassembled WGS sequence"/>
</dbReference>
<evidence type="ECO:0000313" key="4">
    <source>
        <dbReference type="Proteomes" id="UP000243706"/>
    </source>
</evidence>
<sequence>MVTKINGNLFADMIIQGAQNLSNNADLVDSLNVYPVPDGDTGTNMNLSMTSGKEEVQNNPTSHIGDLGKSFSKGLLMGARGNSGVILSQIFRGFSKALEDESEIDAKQFARSFDAGVKTAYKAVMKPVEGTILTVAKDAGKAAVDTAEKTDDCLEVMTAVYEAAQKSLENTPNLLPVLKEVGVVDSGGKGLTLVYEGFVKAMKGETIEAQTPKVDKEEFFNDDHDFHGVINTEDIIYGYCTEMMVRFQSGKEPFDEPTFREDMSRFGDSLLVISDDEIVKVHVHTETPGEVFTFGQKYGELIKVKAENMREQHREVLRKEAGKSDKEVATEPAATEKVETAIITISMGDGITKLFKSMGATHIISGGQTMNPSTEDIVTVIQESGCKRAIILPNNKNIQMASQQAAEIVDVDAVVVPTRTVPQGIAAMFSYDTTASLEENAEAMTDALSNVKSGSITYAVRDTKIDGIKIEKDAYMGLVEDKIVVSDRDAKATLQQTLEAMLDDDSEILTVIAGEEATDEHTAFIESFVEEHFEDVEIEIQDGQQPIYPYLFSVE</sequence>
<dbReference type="InterPro" id="IPR019986">
    <property type="entry name" value="YloV-like"/>
</dbReference>
<keyword evidence="3" id="KW-0808">Transferase</keyword>
<dbReference type="NCBIfam" id="TIGR03599">
    <property type="entry name" value="YloV"/>
    <property type="match status" value="1"/>
</dbReference>
<dbReference type="Pfam" id="PF21645">
    <property type="entry name" value="FakA-like_M"/>
    <property type="match status" value="1"/>
</dbReference>
<dbReference type="Gene3D" id="1.25.40.340">
    <property type="match status" value="1"/>
</dbReference>
<evidence type="ECO:0000259" key="1">
    <source>
        <dbReference type="PROSITE" id="PS51480"/>
    </source>
</evidence>
<dbReference type="NCBIfam" id="NF038248">
    <property type="entry name" value="FakA_VfrB"/>
    <property type="match status" value="1"/>
</dbReference>
<feature type="domain" description="DhaL" evidence="1">
    <location>
        <begin position="8"/>
        <end position="200"/>
    </location>
</feature>
<dbReference type="SMART" id="SM01120">
    <property type="entry name" value="Dak2"/>
    <property type="match status" value="1"/>
</dbReference>
<dbReference type="InterPro" id="IPR036117">
    <property type="entry name" value="DhaL_dom_sf"/>
</dbReference>
<dbReference type="SUPFAM" id="SSF101473">
    <property type="entry name" value="DhaL-like"/>
    <property type="match status" value="1"/>
</dbReference>
<dbReference type="SMART" id="SM01121">
    <property type="entry name" value="Dak1_2"/>
    <property type="match status" value="1"/>
</dbReference>
<dbReference type="OrthoDB" id="9760324at2"/>
<keyword evidence="5" id="KW-1185">Reference proteome</keyword>